<reference evidence="2" key="1">
    <citation type="submission" date="2020-03" db="EMBL/GenBank/DDBJ databases">
        <title>The deep terrestrial virosphere.</title>
        <authorList>
            <person name="Holmfeldt K."/>
            <person name="Nilsson E."/>
            <person name="Simone D."/>
            <person name="Lopez-Fernandez M."/>
            <person name="Wu X."/>
            <person name="de Brujin I."/>
            <person name="Lundin D."/>
            <person name="Andersson A."/>
            <person name="Bertilsson S."/>
            <person name="Dopson M."/>
        </authorList>
    </citation>
    <scope>NUCLEOTIDE SEQUENCE</scope>
    <source>
        <strain evidence="1">MM415A00943</strain>
        <strain evidence="2">MM415B05470</strain>
        <strain evidence="3">TM448B07679</strain>
    </source>
</reference>
<proteinExistence type="predicted"/>
<accession>A0A6M3LPD3</accession>
<evidence type="ECO:0000313" key="3">
    <source>
        <dbReference type="EMBL" id="QJI04380.1"/>
    </source>
</evidence>
<dbReference type="EMBL" id="MT142367">
    <property type="protein sequence ID" value="QJA79110.1"/>
    <property type="molecule type" value="Genomic_DNA"/>
</dbReference>
<sequence length="64" mass="7228">MSETAASSGYKLSPKPIQLQQVVEWGKEPCPHPGMVDHSPFGLLVILRRECPECWQSLKEMCDE</sequence>
<dbReference type="EMBL" id="MT143306">
    <property type="protein sequence ID" value="QJA95334.1"/>
    <property type="molecule type" value="Genomic_DNA"/>
</dbReference>
<dbReference type="AlphaFoldDB" id="A0A6M3LPD3"/>
<organism evidence="2">
    <name type="scientific">viral metagenome</name>
    <dbReference type="NCBI Taxonomy" id="1070528"/>
    <lineage>
        <taxon>unclassified sequences</taxon>
        <taxon>metagenomes</taxon>
        <taxon>organismal metagenomes</taxon>
    </lineage>
</organism>
<evidence type="ECO:0000313" key="2">
    <source>
        <dbReference type="EMBL" id="QJA95334.1"/>
    </source>
</evidence>
<name>A0A6M3LPD3_9ZZZZ</name>
<dbReference type="EMBL" id="MT145174">
    <property type="protein sequence ID" value="QJI04380.1"/>
    <property type="molecule type" value="Genomic_DNA"/>
</dbReference>
<gene>
    <name evidence="1" type="ORF">MM415A00943_0013</name>
    <name evidence="2" type="ORF">MM415B05470_0005</name>
    <name evidence="3" type="ORF">TM448B07679_0010</name>
</gene>
<protein>
    <submittedName>
        <fullName evidence="2">Uncharacterized protein</fullName>
    </submittedName>
</protein>
<evidence type="ECO:0000313" key="1">
    <source>
        <dbReference type="EMBL" id="QJA79110.1"/>
    </source>
</evidence>